<proteinExistence type="predicted"/>
<keyword evidence="1" id="KW-0812">Transmembrane</keyword>
<dbReference type="EMBL" id="CM051396">
    <property type="protein sequence ID" value="KAJ4722837.1"/>
    <property type="molecule type" value="Genomic_DNA"/>
</dbReference>
<keyword evidence="1" id="KW-0472">Membrane</keyword>
<accession>A0ACC1YI05</accession>
<evidence type="ECO:0000313" key="1">
    <source>
        <dbReference type="EMBL" id="KAJ4722837.1"/>
    </source>
</evidence>
<keyword evidence="2" id="KW-1185">Reference proteome</keyword>
<name>A0ACC1YI05_MELAZ</name>
<gene>
    <name evidence="1" type="ORF">OWV82_006275</name>
</gene>
<comment type="caution">
    <text evidence="1">The sequence shown here is derived from an EMBL/GenBank/DDBJ whole genome shotgun (WGS) entry which is preliminary data.</text>
</comment>
<organism evidence="1 2">
    <name type="scientific">Melia azedarach</name>
    <name type="common">Chinaberry tree</name>
    <dbReference type="NCBI Taxonomy" id="155640"/>
    <lineage>
        <taxon>Eukaryota</taxon>
        <taxon>Viridiplantae</taxon>
        <taxon>Streptophyta</taxon>
        <taxon>Embryophyta</taxon>
        <taxon>Tracheophyta</taxon>
        <taxon>Spermatophyta</taxon>
        <taxon>Magnoliopsida</taxon>
        <taxon>eudicotyledons</taxon>
        <taxon>Gunneridae</taxon>
        <taxon>Pentapetalae</taxon>
        <taxon>rosids</taxon>
        <taxon>malvids</taxon>
        <taxon>Sapindales</taxon>
        <taxon>Meliaceae</taxon>
        <taxon>Melia</taxon>
    </lineage>
</organism>
<dbReference type="Proteomes" id="UP001164539">
    <property type="component" value="Chromosome 3"/>
</dbReference>
<reference evidence="1 2" key="1">
    <citation type="journal article" date="2023" name="Science">
        <title>Complex scaffold remodeling in plant triterpene biosynthesis.</title>
        <authorList>
            <person name="De La Pena R."/>
            <person name="Hodgson H."/>
            <person name="Liu J.C."/>
            <person name="Stephenson M.J."/>
            <person name="Martin A.C."/>
            <person name="Owen C."/>
            <person name="Harkess A."/>
            <person name="Leebens-Mack J."/>
            <person name="Jimenez L.E."/>
            <person name="Osbourn A."/>
            <person name="Sattely E.S."/>
        </authorList>
    </citation>
    <scope>NUCLEOTIDE SEQUENCE [LARGE SCALE GENOMIC DNA]</scope>
    <source>
        <strain evidence="2">cv. JPN11</strain>
        <tissue evidence="1">Leaf</tissue>
    </source>
</reference>
<sequence>MENGVLRTLPQRPIIFLTQPQLLQLRTSHFQFTSQHQHQHLHFSFTVTNYTKWDSNGERLRAQNFKFSFNPKDDEEEDDDDEEEEEEEEESFYGNVKNKKRRWWSKKPPKVKNNMSGNVFDRVIESVWILKVFKSFGWFLPAIIISYLLATGPKAFLTTLGLSLALSLLLLAFEKLWGKKQYKPKRKVRMRRKASSIYASVEMEEGQAEEFQEIRKVKTDNKSQVGRSNGPVKRGSQGVSEFGGWDFVDEPRSMRGTSQVTNESKKRTRDGKLSGSGRKSDTPLLLRLLIAVFPFIGFLTKLFW</sequence>
<protein>
    <submittedName>
        <fullName evidence="1">Transmembrane protein</fullName>
    </submittedName>
</protein>
<evidence type="ECO:0000313" key="2">
    <source>
        <dbReference type="Proteomes" id="UP001164539"/>
    </source>
</evidence>